<dbReference type="InterPro" id="IPR030373">
    <property type="entry name" value="PABS_CS"/>
</dbReference>
<dbReference type="SUPFAM" id="SSF53335">
    <property type="entry name" value="S-adenosyl-L-methionine-dependent methyltransferases"/>
    <property type="match status" value="1"/>
</dbReference>
<feature type="binding site" evidence="4">
    <location>
        <position position="63"/>
    </location>
    <ligand>
        <name>spermidine</name>
        <dbReference type="ChEBI" id="CHEBI:57834"/>
    </ligand>
</feature>
<dbReference type="InterPro" id="IPR030374">
    <property type="entry name" value="PABS"/>
</dbReference>
<dbReference type="InterPro" id="IPR035246">
    <property type="entry name" value="Spermidine_synt_N"/>
</dbReference>
<feature type="binding site" evidence="4">
    <location>
        <position position="163"/>
    </location>
    <ligand>
        <name>S-methyl-5'-thioadenosine</name>
        <dbReference type="ChEBI" id="CHEBI:17509"/>
    </ligand>
</feature>
<dbReference type="HAMAP" id="MF_00198">
    <property type="entry name" value="Spermidine_synth"/>
    <property type="match status" value="1"/>
</dbReference>
<comment type="function">
    <text evidence="4">Catalyzes the irreversible transfer of a propylamine group from the amino donor S-adenosylmethioninamine (decarboxy-AdoMet) to putrescine (1,4-diaminobutane) to yield spermidine.</text>
</comment>
<evidence type="ECO:0000256" key="3">
    <source>
        <dbReference type="ARBA" id="ARBA00023115"/>
    </source>
</evidence>
<proteinExistence type="inferred from homology"/>
<keyword evidence="3 4" id="KW-0620">Polyamine biosynthesis</keyword>
<feature type="binding site" evidence="4">
    <location>
        <position position="87"/>
    </location>
    <ligand>
        <name>spermidine</name>
        <dbReference type="ChEBI" id="CHEBI:57834"/>
    </ligand>
</feature>
<evidence type="ECO:0000256" key="7">
    <source>
        <dbReference type="RuleBase" id="RU003837"/>
    </source>
</evidence>
<dbReference type="Pfam" id="PF17284">
    <property type="entry name" value="Spermine_synt_N"/>
    <property type="match status" value="1"/>
</dbReference>
<dbReference type="PANTHER" id="PTHR11558:SF11">
    <property type="entry name" value="SPERMIDINE SYNTHASE"/>
    <property type="match status" value="1"/>
</dbReference>
<feature type="binding site" evidence="4">
    <location>
        <position position="107"/>
    </location>
    <ligand>
        <name>S-methyl-5'-thioadenosine</name>
        <dbReference type="ChEBI" id="CHEBI:17509"/>
    </ligand>
</feature>
<dbReference type="CDD" id="cd02440">
    <property type="entry name" value="AdoMet_MTases"/>
    <property type="match status" value="1"/>
</dbReference>
<dbReference type="GO" id="GO:0008295">
    <property type="term" value="P:spermidine biosynthetic process"/>
    <property type="evidence" value="ECO:0007669"/>
    <property type="project" value="UniProtKB-UniRule"/>
</dbReference>
<dbReference type="Gene3D" id="3.40.50.150">
    <property type="entry name" value="Vaccinia Virus protein VP39"/>
    <property type="match status" value="1"/>
</dbReference>
<protein>
    <recommendedName>
        <fullName evidence="4">Polyamine aminopropyltransferase</fullName>
    </recommendedName>
    <alternativeName>
        <fullName evidence="4">Putrescine aminopropyltransferase</fullName>
        <shortName evidence="4">PAPT</shortName>
    </alternativeName>
    <alternativeName>
        <fullName evidence="4">Spermidine synthase</fullName>
        <shortName evidence="4">SPDS</shortName>
        <shortName evidence="4">SPDSY</shortName>
        <ecNumber evidence="4">2.5.1.16</ecNumber>
    </alternativeName>
</protein>
<dbReference type="InterPro" id="IPR037163">
    <property type="entry name" value="Spermidine_synt_N_sf"/>
</dbReference>
<dbReference type="PROSITE" id="PS51006">
    <property type="entry name" value="PABS_2"/>
    <property type="match status" value="1"/>
</dbReference>
<evidence type="ECO:0000256" key="2">
    <source>
        <dbReference type="ARBA" id="ARBA00022679"/>
    </source>
</evidence>
<dbReference type="InterPro" id="IPR029063">
    <property type="entry name" value="SAM-dependent_MTases_sf"/>
</dbReference>
<evidence type="ECO:0000313" key="9">
    <source>
        <dbReference type="EMBL" id="GAW93382.1"/>
    </source>
</evidence>
<keyword evidence="4 7" id="KW-0745">Spermidine biosynthesis</keyword>
<name>A0A1Z5HV40_9FIRM</name>
<feature type="binding site" evidence="4">
    <location>
        <begin position="138"/>
        <end position="139"/>
    </location>
    <ligand>
        <name>S-methyl-5'-thioadenosine</name>
        <dbReference type="ChEBI" id="CHEBI:17509"/>
    </ligand>
</feature>
<keyword evidence="2 4" id="KW-0808">Transferase</keyword>
<evidence type="ECO:0000256" key="4">
    <source>
        <dbReference type="HAMAP-Rule" id="MF_00198"/>
    </source>
</evidence>
<comment type="caution">
    <text evidence="9">The sequence shown here is derived from an EMBL/GenBank/DDBJ whole genome shotgun (WGS) entry which is preliminary data.</text>
</comment>
<dbReference type="Gene3D" id="2.30.140.10">
    <property type="entry name" value="Spermidine synthase, tetramerisation domain"/>
    <property type="match status" value="1"/>
</dbReference>
<dbReference type="PANTHER" id="PTHR11558">
    <property type="entry name" value="SPERMIDINE/SPERMINE SYNTHASE"/>
    <property type="match status" value="1"/>
</dbReference>
<dbReference type="NCBIfam" id="NF002010">
    <property type="entry name" value="PRK00811.1"/>
    <property type="match status" value="1"/>
</dbReference>
<dbReference type="NCBIfam" id="TIGR00417">
    <property type="entry name" value="speE"/>
    <property type="match status" value="1"/>
</dbReference>
<dbReference type="EC" id="2.5.1.16" evidence="4"/>
<dbReference type="Pfam" id="PF01564">
    <property type="entry name" value="Spermine_synth"/>
    <property type="match status" value="1"/>
</dbReference>
<dbReference type="Proteomes" id="UP000197032">
    <property type="component" value="Unassembled WGS sequence"/>
</dbReference>
<comment type="catalytic activity">
    <reaction evidence="4 7">
        <text>S-adenosyl 3-(methylsulfanyl)propylamine + putrescine = S-methyl-5'-thioadenosine + spermidine + H(+)</text>
        <dbReference type="Rhea" id="RHEA:12721"/>
        <dbReference type="ChEBI" id="CHEBI:15378"/>
        <dbReference type="ChEBI" id="CHEBI:17509"/>
        <dbReference type="ChEBI" id="CHEBI:57443"/>
        <dbReference type="ChEBI" id="CHEBI:57834"/>
        <dbReference type="ChEBI" id="CHEBI:326268"/>
        <dbReference type="EC" id="2.5.1.16"/>
    </reaction>
</comment>
<keyword evidence="10" id="KW-1185">Reference proteome</keyword>
<evidence type="ECO:0000256" key="5">
    <source>
        <dbReference type="PROSITE-ProRule" id="PRU00354"/>
    </source>
</evidence>
<dbReference type="NCBIfam" id="NF037959">
    <property type="entry name" value="MFS_SpdSyn"/>
    <property type="match status" value="1"/>
</dbReference>
<dbReference type="AlphaFoldDB" id="A0A1Z5HV40"/>
<evidence type="ECO:0000256" key="1">
    <source>
        <dbReference type="ARBA" id="ARBA00007867"/>
    </source>
</evidence>
<evidence type="ECO:0000313" key="10">
    <source>
        <dbReference type="Proteomes" id="UP000197032"/>
    </source>
</evidence>
<evidence type="ECO:0000259" key="8">
    <source>
        <dbReference type="PROSITE" id="PS51006"/>
    </source>
</evidence>
<feature type="active site" description="Proton acceptor" evidence="4 5">
    <location>
        <position position="156"/>
    </location>
</feature>
<dbReference type="GO" id="GO:0005829">
    <property type="term" value="C:cytosol"/>
    <property type="evidence" value="ECO:0007669"/>
    <property type="project" value="TreeGrafter"/>
</dbReference>
<feature type="binding site" evidence="4">
    <location>
        <position position="32"/>
    </location>
    <ligand>
        <name>S-methyl-5'-thioadenosine</name>
        <dbReference type="ChEBI" id="CHEBI:17509"/>
    </ligand>
</feature>
<accession>A0A1Z5HV40</accession>
<comment type="pathway">
    <text evidence="4">Amine and polyamine biosynthesis; spermidine biosynthesis; spermidine from putrescine: step 1/1.</text>
</comment>
<dbReference type="GO" id="GO:0004766">
    <property type="term" value="F:spermidine synthase activity"/>
    <property type="evidence" value="ECO:0007669"/>
    <property type="project" value="UniProtKB-UniRule"/>
</dbReference>
<evidence type="ECO:0000256" key="6">
    <source>
        <dbReference type="RuleBase" id="RU003836"/>
    </source>
</evidence>
<comment type="subunit">
    <text evidence="4">Homodimer or homotetramer.</text>
</comment>
<feature type="domain" description="PABS" evidence="8">
    <location>
        <begin position="3"/>
        <end position="236"/>
    </location>
</feature>
<gene>
    <name evidence="4" type="primary">speE</name>
    <name evidence="9" type="ORF">KKC1_25160</name>
</gene>
<dbReference type="PROSITE" id="PS01330">
    <property type="entry name" value="PABS_1"/>
    <property type="match status" value="1"/>
</dbReference>
<dbReference type="InterPro" id="IPR001045">
    <property type="entry name" value="Spermi_synthase"/>
</dbReference>
<organism evidence="9 10">
    <name type="scientific">Calderihabitans maritimus</name>
    <dbReference type="NCBI Taxonomy" id="1246530"/>
    <lineage>
        <taxon>Bacteria</taxon>
        <taxon>Bacillati</taxon>
        <taxon>Bacillota</taxon>
        <taxon>Clostridia</taxon>
        <taxon>Neomoorellales</taxon>
        <taxon>Calderihabitantaceae</taxon>
        <taxon>Calderihabitans</taxon>
    </lineage>
</organism>
<feature type="binding site" evidence="4">
    <location>
        <begin position="156"/>
        <end position="159"/>
    </location>
    <ligand>
        <name>spermidine</name>
        <dbReference type="ChEBI" id="CHEBI:57834"/>
    </ligand>
</feature>
<comment type="similarity">
    <text evidence="1 4 6">Belongs to the spermidine/spermine synthase family.</text>
</comment>
<dbReference type="EMBL" id="BDGJ01000126">
    <property type="protein sequence ID" value="GAW93382.1"/>
    <property type="molecule type" value="Genomic_DNA"/>
</dbReference>
<dbReference type="UniPathway" id="UPA00248">
    <property type="reaction ID" value="UER00314"/>
</dbReference>
<reference evidence="10" key="1">
    <citation type="journal article" date="2017" name="Appl. Environ. Microbiol.">
        <title>Genomic analysis of Calderihabitans maritimus KKC1, a thermophilic hydrogenogenic carboxydotrophic bacterium isolated from marine sediment.</title>
        <authorList>
            <person name="Omae K."/>
            <person name="Yoneda Y."/>
            <person name="Fukuyama Y."/>
            <person name="Yoshida T."/>
            <person name="Sako Y."/>
        </authorList>
    </citation>
    <scope>NUCLEOTIDE SEQUENCE [LARGE SCALE GENOMIC DNA]</scope>
    <source>
        <strain evidence="10">KKC1</strain>
    </source>
</reference>
<sequence length="276" mass="31000">MKGLWFSELQTSTLKISCMTKSVLCSEQSQYQNVAVLDTLPYGRMLVLDDVIQTTVKDEFIYHEMISLVALNTHPFPRNVLIIGGGDGGTLREVTRHPAVEKATLVEIDEKVIEASRKYLPQIGSAFDDPKAEIVVADGIKHVQEHENEYDVIIIDSTDPVGPAVGLFSEDFYRQVHRALKDDGILVAQTESPFFNEELVSSVYKSLKKIFAISKVYLATVPSYPGGLWCFTMGSKKYDPEQVDLEKIPPLNTRYYNPQIHKAAFVLPNFIAELLK</sequence>